<comment type="caution">
    <text evidence="1">The sequence shown here is derived from an EMBL/GenBank/DDBJ whole genome shotgun (WGS) entry which is preliminary data.</text>
</comment>
<name>A0A917EF97_9RHOB</name>
<gene>
    <name evidence="1" type="ORF">GCM10011360_21940</name>
</gene>
<reference evidence="2" key="1">
    <citation type="journal article" date="2019" name="Int. J. Syst. Evol. Microbiol.">
        <title>The Global Catalogue of Microorganisms (GCM) 10K type strain sequencing project: providing services to taxonomists for standard genome sequencing and annotation.</title>
        <authorList>
            <consortium name="The Broad Institute Genomics Platform"/>
            <consortium name="The Broad Institute Genome Sequencing Center for Infectious Disease"/>
            <person name="Wu L."/>
            <person name="Ma J."/>
        </authorList>
    </citation>
    <scope>NUCLEOTIDE SEQUENCE [LARGE SCALE GENOMIC DNA]</scope>
    <source>
        <strain evidence="2">CGMCC 1.12664</strain>
    </source>
</reference>
<keyword evidence="2" id="KW-1185">Reference proteome</keyword>
<proteinExistence type="predicted"/>
<dbReference type="Proteomes" id="UP000612855">
    <property type="component" value="Unassembled WGS sequence"/>
</dbReference>
<evidence type="ECO:0000313" key="1">
    <source>
        <dbReference type="EMBL" id="GGE33716.1"/>
    </source>
</evidence>
<organism evidence="1 2">
    <name type="scientific">Primorskyibacter flagellatus</name>
    <dbReference type="NCBI Taxonomy" id="1387277"/>
    <lineage>
        <taxon>Bacteria</taxon>
        <taxon>Pseudomonadati</taxon>
        <taxon>Pseudomonadota</taxon>
        <taxon>Alphaproteobacteria</taxon>
        <taxon>Rhodobacterales</taxon>
        <taxon>Roseobacteraceae</taxon>
        <taxon>Primorskyibacter</taxon>
    </lineage>
</organism>
<dbReference type="EMBL" id="BMFJ01000001">
    <property type="protein sequence ID" value="GGE33716.1"/>
    <property type="molecule type" value="Genomic_DNA"/>
</dbReference>
<accession>A0A917EF97</accession>
<evidence type="ECO:0000313" key="2">
    <source>
        <dbReference type="Proteomes" id="UP000612855"/>
    </source>
</evidence>
<sequence>MADMLSTADPEPEVTVSAFAAADVRRSAARAAGAIRFMKLSATTDPPAIRDRDQDMTFKYSAGTITQCDNWPNTEVRTASRPRSID</sequence>
<protein>
    <submittedName>
        <fullName evidence="1">Uncharacterized protein</fullName>
    </submittedName>
</protein>
<dbReference type="AlphaFoldDB" id="A0A917EF97"/>